<keyword evidence="11" id="KW-0472">Membrane</keyword>
<evidence type="ECO:0000313" key="21">
    <source>
        <dbReference type="Proteomes" id="UP001500454"/>
    </source>
</evidence>
<feature type="signal peptide" evidence="17">
    <location>
        <begin position="1"/>
        <end position="22"/>
    </location>
</feature>
<keyword evidence="15" id="KW-0325">Glycoprotein</keyword>
<accession>A0ABP8IU98</accession>
<evidence type="ECO:0000256" key="3">
    <source>
        <dbReference type="ARBA" id="ARBA00022475"/>
    </source>
</evidence>
<feature type="region of interest" description="Disordered" evidence="16">
    <location>
        <begin position="265"/>
        <end position="290"/>
    </location>
</feature>
<evidence type="ECO:0000256" key="13">
    <source>
        <dbReference type="ARBA" id="ARBA00023157"/>
    </source>
</evidence>
<feature type="domain" description="ALK/LTK-like glycine-rich" evidence="19">
    <location>
        <begin position="133"/>
        <end position="341"/>
    </location>
</feature>
<evidence type="ECO:0000256" key="10">
    <source>
        <dbReference type="ARBA" id="ARBA00022989"/>
    </source>
</evidence>
<keyword evidence="13" id="KW-1015">Disulfide bond</keyword>
<dbReference type="Pfam" id="PF12810">
    <property type="entry name" value="ALK_LTK_GRD"/>
    <property type="match status" value="1"/>
</dbReference>
<keyword evidence="10" id="KW-1133">Transmembrane helix</keyword>
<gene>
    <name evidence="20" type="ORF">GCM10023186_04340</name>
</gene>
<evidence type="ECO:0000256" key="16">
    <source>
        <dbReference type="SAM" id="MobiDB-lite"/>
    </source>
</evidence>
<keyword evidence="14" id="KW-0675">Receptor</keyword>
<evidence type="ECO:0000256" key="5">
    <source>
        <dbReference type="ARBA" id="ARBA00022692"/>
    </source>
</evidence>
<evidence type="ECO:0000256" key="6">
    <source>
        <dbReference type="ARBA" id="ARBA00022729"/>
    </source>
</evidence>
<evidence type="ECO:0000256" key="17">
    <source>
        <dbReference type="SAM" id="SignalP"/>
    </source>
</evidence>
<feature type="compositionally biased region" description="Gly residues" evidence="16">
    <location>
        <begin position="194"/>
        <end position="203"/>
    </location>
</feature>
<feature type="chain" id="PRO_5045872285" description="receptor protein-tyrosine kinase" evidence="17">
    <location>
        <begin position="23"/>
        <end position="553"/>
    </location>
</feature>
<dbReference type="InterPro" id="IPR037221">
    <property type="entry name" value="H-type_lectin_dom_sf"/>
</dbReference>
<comment type="caution">
    <text evidence="20">The sequence shown here is derived from an EMBL/GenBank/DDBJ whole genome shotgun (WGS) entry which is preliminary data.</text>
</comment>
<feature type="region of interest" description="Disordered" evidence="16">
    <location>
        <begin position="194"/>
        <end position="217"/>
    </location>
</feature>
<dbReference type="Pfam" id="PF09458">
    <property type="entry name" value="H_lectin"/>
    <property type="match status" value="1"/>
</dbReference>
<evidence type="ECO:0000256" key="15">
    <source>
        <dbReference type="ARBA" id="ARBA00023180"/>
    </source>
</evidence>
<keyword evidence="12" id="KW-0829">Tyrosine-protein kinase</keyword>
<dbReference type="SUPFAM" id="SSF141086">
    <property type="entry name" value="Agglutinin HPA-like"/>
    <property type="match status" value="1"/>
</dbReference>
<evidence type="ECO:0000256" key="11">
    <source>
        <dbReference type="ARBA" id="ARBA00023136"/>
    </source>
</evidence>
<dbReference type="Gene3D" id="2.60.40.2080">
    <property type="match status" value="1"/>
</dbReference>
<evidence type="ECO:0000256" key="4">
    <source>
        <dbReference type="ARBA" id="ARBA00022679"/>
    </source>
</evidence>
<dbReference type="RefSeq" id="WP_345220946.1">
    <property type="nucleotide sequence ID" value="NZ_BAABHA010000001.1"/>
</dbReference>
<keyword evidence="7" id="KW-0547">Nucleotide-binding</keyword>
<feature type="domain" description="H-type lectin" evidence="18">
    <location>
        <begin position="482"/>
        <end position="551"/>
    </location>
</feature>
<evidence type="ECO:0000256" key="12">
    <source>
        <dbReference type="ARBA" id="ARBA00023137"/>
    </source>
</evidence>
<protein>
    <recommendedName>
        <fullName evidence="2">receptor protein-tyrosine kinase</fullName>
        <ecNumber evidence="2">2.7.10.1</ecNumber>
    </recommendedName>
</protein>
<keyword evidence="6 17" id="KW-0732">Signal</keyword>
<evidence type="ECO:0000259" key="18">
    <source>
        <dbReference type="Pfam" id="PF09458"/>
    </source>
</evidence>
<dbReference type="Proteomes" id="UP001500454">
    <property type="component" value="Unassembled WGS sequence"/>
</dbReference>
<keyword evidence="3" id="KW-1003">Cell membrane</keyword>
<keyword evidence="4" id="KW-0808">Transferase</keyword>
<organism evidence="20 21">
    <name type="scientific">Hymenobacter koreensis</name>
    <dbReference type="NCBI Taxonomy" id="1084523"/>
    <lineage>
        <taxon>Bacteria</taxon>
        <taxon>Pseudomonadati</taxon>
        <taxon>Bacteroidota</taxon>
        <taxon>Cytophagia</taxon>
        <taxon>Cytophagales</taxon>
        <taxon>Hymenobacteraceae</taxon>
        <taxon>Hymenobacter</taxon>
    </lineage>
</organism>
<dbReference type="EC" id="2.7.10.1" evidence="2"/>
<name>A0ABP8IU98_9BACT</name>
<comment type="subcellular location">
    <subcellularLocation>
        <location evidence="1">Cell membrane</location>
        <topology evidence="1">Single-pass type I membrane protein</topology>
    </subcellularLocation>
</comment>
<proteinExistence type="predicted"/>
<reference evidence="21" key="1">
    <citation type="journal article" date="2019" name="Int. J. Syst. Evol. Microbiol.">
        <title>The Global Catalogue of Microorganisms (GCM) 10K type strain sequencing project: providing services to taxonomists for standard genome sequencing and annotation.</title>
        <authorList>
            <consortium name="The Broad Institute Genomics Platform"/>
            <consortium name="The Broad Institute Genome Sequencing Center for Infectious Disease"/>
            <person name="Wu L."/>
            <person name="Ma J."/>
        </authorList>
    </citation>
    <scope>NUCLEOTIDE SEQUENCE [LARGE SCALE GENOMIC DNA]</scope>
    <source>
        <strain evidence="21">JCM 17924</strain>
    </source>
</reference>
<keyword evidence="9" id="KW-0067">ATP-binding</keyword>
<dbReference type="InterPro" id="IPR019019">
    <property type="entry name" value="H-type_lectin_domain"/>
</dbReference>
<evidence type="ECO:0000256" key="1">
    <source>
        <dbReference type="ARBA" id="ARBA00004251"/>
    </source>
</evidence>
<keyword evidence="21" id="KW-1185">Reference proteome</keyword>
<evidence type="ECO:0000313" key="20">
    <source>
        <dbReference type="EMBL" id="GAA4373584.1"/>
    </source>
</evidence>
<sequence>MNHFLRLLAPAVLILSAGGFRAAAQSVGIGTTTPNASAALDVSSTDKGLLPPRLSQAQRDALAAPAPGLLVFNTSTGRYNLFAGAADGGWVELLAGNSAGYDTPSTTHPARTFAYTGGEQTYTVPAGVSLLRVDASGGAGGGQAVAGSVGVAGGRVQAVVRVRPGEVLTVRVGGAGARANLGTIDGGYNGGASGAKVGGGGGATDLRRAASTGRTDDLLPSRNALLVAAGSGGSSGQVGGAGGQAGGGNGGAGGSLSNGLLGGGGATQSAGGSGGGVGLPGTLGQGGAPHVSSVGAGTPFNGGGGGGGYYGGGGGGVSCLDVCGSGSGGGGGGSSWVSPAALLGSVTYSAAPIAGPGSLTLTPLNSLPAPALDAANFTNLPASDNLGDHTARENLRLNNQWLSNDGESEGLRLDNSGNLGLGTAAPAATLHVAGGSSTVRLEGLGGTGTRLVTADANGNLSTRAQQSGLVSVGTSGNAYEARTVTFPTPFSSPPSVVLCTPRLDANGAVPNANLGMTAVVRNVTSTGFTVVVSRSDANVGWGTAVSVSWLALP</sequence>
<keyword evidence="5" id="KW-0812">Transmembrane</keyword>
<evidence type="ECO:0000256" key="2">
    <source>
        <dbReference type="ARBA" id="ARBA00011902"/>
    </source>
</evidence>
<dbReference type="InterPro" id="IPR055163">
    <property type="entry name" value="ALK/LTK-like_GRD"/>
</dbReference>
<dbReference type="EMBL" id="BAABHA010000001">
    <property type="protein sequence ID" value="GAA4373584.1"/>
    <property type="molecule type" value="Genomic_DNA"/>
</dbReference>
<evidence type="ECO:0000256" key="14">
    <source>
        <dbReference type="ARBA" id="ARBA00023170"/>
    </source>
</evidence>
<evidence type="ECO:0000259" key="19">
    <source>
        <dbReference type="Pfam" id="PF12810"/>
    </source>
</evidence>
<evidence type="ECO:0000256" key="8">
    <source>
        <dbReference type="ARBA" id="ARBA00022777"/>
    </source>
</evidence>
<evidence type="ECO:0000256" key="7">
    <source>
        <dbReference type="ARBA" id="ARBA00022741"/>
    </source>
</evidence>
<keyword evidence="8" id="KW-0418">Kinase</keyword>
<evidence type="ECO:0000256" key="9">
    <source>
        <dbReference type="ARBA" id="ARBA00022840"/>
    </source>
</evidence>
<feature type="compositionally biased region" description="Gly residues" evidence="16">
    <location>
        <begin position="265"/>
        <end position="287"/>
    </location>
</feature>